<dbReference type="OrthoDB" id="565552at2759"/>
<dbReference type="InterPro" id="IPR014824">
    <property type="entry name" value="Nfu/NifU_N"/>
</dbReference>
<dbReference type="FunFam" id="3.30.300.130:FF:000001">
    <property type="entry name" value="NFU1 iron-sulfur cluster scaffold"/>
    <property type="match status" value="1"/>
</dbReference>
<evidence type="ECO:0000259" key="2">
    <source>
        <dbReference type="SMART" id="SM00932"/>
    </source>
</evidence>
<dbReference type="InterPro" id="IPR034904">
    <property type="entry name" value="FSCA_dom_sf"/>
</dbReference>
<dbReference type="PANTHER" id="PTHR11178">
    <property type="entry name" value="IRON-SULFUR CLUSTER SCAFFOLD PROTEIN NFU-RELATED"/>
    <property type="match status" value="1"/>
</dbReference>
<reference evidence="3 4" key="1">
    <citation type="journal article" date="2020" name="Genome Biol. Evol.">
        <title>A new high-quality draft genome assembly of the Chinese cordyceps Ophiocordyceps sinensis.</title>
        <authorList>
            <person name="Shu R."/>
            <person name="Zhang J."/>
            <person name="Meng Q."/>
            <person name="Zhang H."/>
            <person name="Zhou G."/>
            <person name="Li M."/>
            <person name="Wu P."/>
            <person name="Zhao Y."/>
            <person name="Chen C."/>
            <person name="Qin Q."/>
        </authorList>
    </citation>
    <scope>NUCLEOTIDE SEQUENCE [LARGE SCALE GENOMIC DNA]</scope>
    <source>
        <strain evidence="3 4">IOZ07</strain>
    </source>
</reference>
<organism evidence="3 4">
    <name type="scientific">Ophiocordyceps sinensis</name>
    <dbReference type="NCBI Taxonomy" id="72228"/>
    <lineage>
        <taxon>Eukaryota</taxon>
        <taxon>Fungi</taxon>
        <taxon>Dikarya</taxon>
        <taxon>Ascomycota</taxon>
        <taxon>Pezizomycotina</taxon>
        <taxon>Sordariomycetes</taxon>
        <taxon>Hypocreomycetidae</taxon>
        <taxon>Hypocreales</taxon>
        <taxon>Ophiocordycipitaceae</taxon>
        <taxon>Ophiocordyceps</taxon>
    </lineage>
</organism>
<evidence type="ECO:0000256" key="1">
    <source>
        <dbReference type="ARBA" id="ARBA00006420"/>
    </source>
</evidence>
<dbReference type="Proteomes" id="UP000557566">
    <property type="component" value="Unassembled WGS sequence"/>
</dbReference>
<evidence type="ECO:0000313" key="3">
    <source>
        <dbReference type="EMBL" id="KAF4510893.1"/>
    </source>
</evidence>
<comment type="caution">
    <text evidence="3">The sequence shown here is derived from an EMBL/GenBank/DDBJ whole genome shotgun (WGS) entry which is preliminary data.</text>
</comment>
<comment type="similarity">
    <text evidence="1">Belongs to the NifU family.</text>
</comment>
<evidence type="ECO:0000313" key="4">
    <source>
        <dbReference type="Proteomes" id="UP000557566"/>
    </source>
</evidence>
<dbReference type="InterPro" id="IPR036498">
    <property type="entry name" value="Nfu/NifU_N_sf"/>
</dbReference>
<dbReference type="Gene3D" id="3.30.300.130">
    <property type="entry name" value="Fe-S cluster assembly (FSCA)"/>
    <property type="match status" value="1"/>
</dbReference>
<dbReference type="GO" id="GO:0005506">
    <property type="term" value="F:iron ion binding"/>
    <property type="evidence" value="ECO:0007669"/>
    <property type="project" value="InterPro"/>
</dbReference>
<dbReference type="Pfam" id="PF08712">
    <property type="entry name" value="Nfu_N"/>
    <property type="match status" value="1"/>
</dbReference>
<dbReference type="SMART" id="SM00932">
    <property type="entry name" value="Nfu_N"/>
    <property type="match status" value="1"/>
</dbReference>
<dbReference type="GO" id="GO:0005739">
    <property type="term" value="C:mitochondrion"/>
    <property type="evidence" value="ECO:0007669"/>
    <property type="project" value="TreeGrafter"/>
</dbReference>
<dbReference type="SUPFAM" id="SSF110836">
    <property type="entry name" value="Hypothetical protein SAV1430"/>
    <property type="match status" value="1"/>
</dbReference>
<dbReference type="GO" id="GO:0016226">
    <property type="term" value="P:iron-sulfur cluster assembly"/>
    <property type="evidence" value="ECO:0007669"/>
    <property type="project" value="InterPro"/>
</dbReference>
<dbReference type="AlphaFoldDB" id="A0A8H4PUU6"/>
<accession>A0A8H4PUU6</accession>
<dbReference type="SUPFAM" id="SSF117916">
    <property type="entry name" value="Fe-S cluster assembly (FSCA) domain-like"/>
    <property type="match status" value="1"/>
</dbReference>
<sequence>MASSTASRIATCSLARAASRPLARCQVRATPMWMRQLNIQTSRLPTTAAGARPSAQHRVQRTGPRLAVGGVRGIFIQTENTPNPDALKFLPNHRVVPPEVGAPFVEYLNPRATISPPHPSPLAAKLINIDGVMSVFYGADFITITKAGDANWAHIRPEIFALVTEAITSGEAIVNVADRKDGSEAAEEDSLAYNEDDDEVVGMIKELLETRIRPAIQEDGGDIEFRGFEDGYVKLKLRGACRTCDSSTVTLKNGIEGMLMHYIEEVKGVRQILGQDEEVAMQEFAKFEEKLKQQKPNQPASG</sequence>
<gene>
    <name evidence="3" type="ORF">G6O67_002741</name>
</gene>
<dbReference type="Pfam" id="PF01106">
    <property type="entry name" value="NifU"/>
    <property type="match status" value="1"/>
</dbReference>
<dbReference type="Gene3D" id="3.30.1370.70">
    <property type="entry name" value="Scaffold protein Nfu/NifU, N-terminal domain"/>
    <property type="match status" value="1"/>
</dbReference>
<protein>
    <recommendedName>
        <fullName evidence="2">Scaffold protein Nfu/NifU N-terminal domain-containing protein</fullName>
    </recommendedName>
</protein>
<keyword evidence="4" id="KW-1185">Reference proteome</keyword>
<dbReference type="EMBL" id="JAAVMX010000003">
    <property type="protein sequence ID" value="KAF4510893.1"/>
    <property type="molecule type" value="Genomic_DNA"/>
</dbReference>
<dbReference type="GO" id="GO:0051536">
    <property type="term" value="F:iron-sulfur cluster binding"/>
    <property type="evidence" value="ECO:0007669"/>
    <property type="project" value="InterPro"/>
</dbReference>
<dbReference type="InterPro" id="IPR001075">
    <property type="entry name" value="NIF_FeS_clus_asmbl_NifU_C"/>
</dbReference>
<dbReference type="FunFam" id="3.30.1370.70:FF:000001">
    <property type="entry name" value="NifU-like protein 4, mitochondrial"/>
    <property type="match status" value="1"/>
</dbReference>
<name>A0A8H4PUU6_9HYPO</name>
<feature type="domain" description="Scaffold protein Nfu/NifU N-terminal" evidence="2">
    <location>
        <begin position="76"/>
        <end position="170"/>
    </location>
</feature>
<dbReference type="PANTHER" id="PTHR11178:SF1">
    <property type="entry name" value="NFU1 IRON-SULFUR CLUSTER SCAFFOLD HOMOLOG, MITOCHONDRIAL"/>
    <property type="match status" value="1"/>
</dbReference>
<proteinExistence type="inferred from homology"/>